<comment type="pathway">
    <text evidence="7">Cofactor biosynthesis; tetrahydrofolate biosynthesis; 4-aminobenzoate from chorismate: step 2/2.</text>
</comment>
<keyword evidence="5" id="KW-0289">Folate biosynthesis</keyword>
<evidence type="ECO:0000256" key="1">
    <source>
        <dbReference type="ARBA" id="ARBA00001933"/>
    </source>
</evidence>
<dbReference type="Gene3D" id="3.20.10.10">
    <property type="entry name" value="D-amino Acid Aminotransferase, subunit A, domain 2"/>
    <property type="match status" value="1"/>
</dbReference>
<evidence type="ECO:0000256" key="6">
    <source>
        <dbReference type="ARBA" id="ARBA00023239"/>
    </source>
</evidence>
<dbReference type="InterPro" id="IPR050571">
    <property type="entry name" value="Class-IV_PLP-Dep_Aminotrnsfr"/>
</dbReference>
<name>A0ABY0FFN0_9NEIS</name>
<dbReference type="RefSeq" id="WP_129211814.1">
    <property type="nucleotide sequence ID" value="NZ_REGR01000002.1"/>
</dbReference>
<evidence type="ECO:0000256" key="7">
    <source>
        <dbReference type="ARBA" id="ARBA00035633"/>
    </source>
</evidence>
<dbReference type="Proteomes" id="UP000290682">
    <property type="component" value="Unassembled WGS sequence"/>
</dbReference>
<evidence type="ECO:0000313" key="11">
    <source>
        <dbReference type="Proteomes" id="UP000290682"/>
    </source>
</evidence>
<dbReference type="SUPFAM" id="SSF56752">
    <property type="entry name" value="D-aminoacid aminotransferase-like PLP-dependent enzymes"/>
    <property type="match status" value="1"/>
</dbReference>
<dbReference type="GO" id="GO:0008696">
    <property type="term" value="F:4-amino-4-deoxychorismate lyase activity"/>
    <property type="evidence" value="ECO:0007669"/>
    <property type="project" value="UniProtKB-EC"/>
</dbReference>
<sequence length="274" mass="29736">MATLIDGHPSDKVSALDRGLAYGDGIYRTVELLNGVPRLWRWQWQRLVEDCARLSLPCPDEALLLAELAAAAQGIERAVAKITLTRGLGQRGYAMPADAVPTRIVTASPWGGYPAERYSDGVTVRRCDLTLSRQPLLAGIKHLNRLENVLARSEWADPSVHEGLLFDEDGGVVEATMSNLFALKDGVLYTPRLDRAGVTGALRAWLIDAVPALGLAMKEGSLAEVELLAADALLLTNSLIGVWPVAAYRHAGGEARWRDFELAHRLNARLAAEA</sequence>
<keyword evidence="6 10" id="KW-0456">Lyase</keyword>
<dbReference type="InterPro" id="IPR043132">
    <property type="entry name" value="BCAT-like_C"/>
</dbReference>
<dbReference type="NCBIfam" id="NF004761">
    <property type="entry name" value="PRK06092.1"/>
    <property type="match status" value="1"/>
</dbReference>
<evidence type="ECO:0000256" key="2">
    <source>
        <dbReference type="ARBA" id="ARBA00009320"/>
    </source>
</evidence>
<proteinExistence type="inferred from homology"/>
<protein>
    <recommendedName>
        <fullName evidence="8">aminodeoxychorismate lyase</fullName>
        <ecNumber evidence="8">4.1.3.38</ecNumber>
    </recommendedName>
</protein>
<dbReference type="PANTHER" id="PTHR42743">
    <property type="entry name" value="AMINO-ACID AMINOTRANSFERASE"/>
    <property type="match status" value="1"/>
</dbReference>
<comment type="cofactor">
    <cofactor evidence="1">
        <name>pyridoxal 5'-phosphate</name>
        <dbReference type="ChEBI" id="CHEBI:597326"/>
    </cofactor>
</comment>
<comment type="catalytic activity">
    <reaction evidence="9">
        <text>4-amino-4-deoxychorismate = 4-aminobenzoate + pyruvate + H(+)</text>
        <dbReference type="Rhea" id="RHEA:16201"/>
        <dbReference type="ChEBI" id="CHEBI:15361"/>
        <dbReference type="ChEBI" id="CHEBI:15378"/>
        <dbReference type="ChEBI" id="CHEBI:17836"/>
        <dbReference type="ChEBI" id="CHEBI:58406"/>
        <dbReference type="EC" id="4.1.3.38"/>
    </reaction>
</comment>
<comment type="caution">
    <text evidence="10">The sequence shown here is derived from an EMBL/GenBank/DDBJ whole genome shotgun (WGS) entry which is preliminary data.</text>
</comment>
<dbReference type="InterPro" id="IPR036038">
    <property type="entry name" value="Aminotransferase-like"/>
</dbReference>
<evidence type="ECO:0000313" key="10">
    <source>
        <dbReference type="EMBL" id="RXZ45116.1"/>
    </source>
</evidence>
<keyword evidence="4" id="KW-0663">Pyridoxal phosphate</keyword>
<dbReference type="PANTHER" id="PTHR42743:SF2">
    <property type="entry name" value="AMINODEOXYCHORISMATE LYASE"/>
    <property type="match status" value="1"/>
</dbReference>
<dbReference type="InterPro" id="IPR043131">
    <property type="entry name" value="BCAT-like_N"/>
</dbReference>
<organism evidence="10 11">
    <name type="scientific">Crenobacter cavernae</name>
    <dbReference type="NCBI Taxonomy" id="2290923"/>
    <lineage>
        <taxon>Bacteria</taxon>
        <taxon>Pseudomonadati</taxon>
        <taxon>Pseudomonadota</taxon>
        <taxon>Betaproteobacteria</taxon>
        <taxon>Neisseriales</taxon>
        <taxon>Neisseriaceae</taxon>
        <taxon>Crenobacter</taxon>
    </lineage>
</organism>
<comment type="subunit">
    <text evidence="3">Homodimer.</text>
</comment>
<gene>
    <name evidence="10" type="ORF">EBB06_04280</name>
</gene>
<dbReference type="EMBL" id="REGR01000002">
    <property type="protein sequence ID" value="RXZ45116.1"/>
    <property type="molecule type" value="Genomic_DNA"/>
</dbReference>
<dbReference type="EC" id="4.1.3.38" evidence="8"/>
<reference evidence="10 11" key="1">
    <citation type="submission" date="2018-10" db="EMBL/GenBank/DDBJ databases">
        <title>Draft genome of Fastidiocella sp. strain 375T, a bacterium isolated from a karstic cave dripping water.</title>
        <authorList>
            <person name="Coelho C."/>
            <person name="Verissimo A."/>
            <person name="Tiago I."/>
        </authorList>
    </citation>
    <scope>NUCLEOTIDE SEQUENCE [LARGE SCALE GENOMIC DNA]</scope>
    <source>
        <strain evidence="10 11">CAVE-375</strain>
    </source>
</reference>
<dbReference type="Gene3D" id="3.30.470.10">
    <property type="match status" value="1"/>
</dbReference>
<dbReference type="NCBIfam" id="TIGR03461">
    <property type="entry name" value="pabC_Proteo"/>
    <property type="match status" value="1"/>
</dbReference>
<comment type="similarity">
    <text evidence="2">Belongs to the class-IV pyridoxal-phosphate-dependent aminotransferase family.</text>
</comment>
<dbReference type="Pfam" id="PF01063">
    <property type="entry name" value="Aminotran_4"/>
    <property type="match status" value="1"/>
</dbReference>
<dbReference type="InterPro" id="IPR017824">
    <property type="entry name" value="Aminodeoxychorismate_lyase_IV"/>
</dbReference>
<accession>A0ABY0FFN0</accession>
<dbReference type="InterPro" id="IPR001544">
    <property type="entry name" value="Aminotrans_IV"/>
</dbReference>
<evidence type="ECO:0000256" key="4">
    <source>
        <dbReference type="ARBA" id="ARBA00022898"/>
    </source>
</evidence>
<evidence type="ECO:0000256" key="3">
    <source>
        <dbReference type="ARBA" id="ARBA00011738"/>
    </source>
</evidence>
<evidence type="ECO:0000256" key="9">
    <source>
        <dbReference type="ARBA" id="ARBA00049529"/>
    </source>
</evidence>
<evidence type="ECO:0000256" key="8">
    <source>
        <dbReference type="ARBA" id="ARBA00035676"/>
    </source>
</evidence>
<evidence type="ECO:0000256" key="5">
    <source>
        <dbReference type="ARBA" id="ARBA00022909"/>
    </source>
</evidence>
<keyword evidence="11" id="KW-1185">Reference proteome</keyword>